<dbReference type="SUPFAM" id="SSF52343">
    <property type="entry name" value="Ferredoxin reductase-like, C-terminal NADP-linked domain"/>
    <property type="match status" value="1"/>
</dbReference>
<dbReference type="GO" id="GO:0004783">
    <property type="term" value="F:sulfite reductase (NADPH) activity"/>
    <property type="evidence" value="ECO:0007669"/>
    <property type="project" value="UniProtKB-EC"/>
</dbReference>
<evidence type="ECO:0000256" key="11">
    <source>
        <dbReference type="ARBA" id="ARBA00022827"/>
    </source>
</evidence>
<dbReference type="InterPro" id="IPR039261">
    <property type="entry name" value="FNR_nucleotide-bd"/>
</dbReference>
<evidence type="ECO:0000256" key="10">
    <source>
        <dbReference type="ARBA" id="ARBA00022723"/>
    </source>
</evidence>
<evidence type="ECO:0000313" key="22">
    <source>
        <dbReference type="Proteomes" id="UP000218287"/>
    </source>
</evidence>
<dbReference type="EC" id="1.8.1.2" evidence="5"/>
<dbReference type="Gene3D" id="2.40.30.10">
    <property type="entry name" value="Translation factors"/>
    <property type="match status" value="1"/>
</dbReference>
<dbReference type="GO" id="GO:0010181">
    <property type="term" value="F:FMN binding"/>
    <property type="evidence" value="ECO:0007669"/>
    <property type="project" value="InterPro"/>
</dbReference>
<evidence type="ECO:0000256" key="8">
    <source>
        <dbReference type="ARBA" id="ARBA00022630"/>
    </source>
</evidence>
<evidence type="ECO:0000256" key="3">
    <source>
        <dbReference type="ARBA" id="ARBA00006401"/>
    </source>
</evidence>
<dbReference type="InterPro" id="IPR044943">
    <property type="entry name" value="NOS_dom_1"/>
</dbReference>
<evidence type="ECO:0000256" key="16">
    <source>
        <dbReference type="ARBA" id="ARBA00048649"/>
    </source>
</evidence>
<keyword evidence="14" id="KW-0408">Iron</keyword>
<dbReference type="InterPro" id="IPR001709">
    <property type="entry name" value="Flavoprot_Pyr_Nucl_cyt_Rdtase"/>
</dbReference>
<name>A0A1Z4GGH5_9CYAN</name>
<evidence type="ECO:0000256" key="1">
    <source>
        <dbReference type="ARBA" id="ARBA00001917"/>
    </source>
</evidence>
<keyword evidence="13" id="KW-0560">Oxidoreductase</keyword>
<dbReference type="InterPro" id="IPR044940">
    <property type="entry name" value="NOS_dom_2"/>
</dbReference>
<dbReference type="InterPro" id="IPR050607">
    <property type="entry name" value="NOS"/>
</dbReference>
<dbReference type="InterPro" id="IPR009050">
    <property type="entry name" value="Globin-like_sf"/>
</dbReference>
<dbReference type="InterPro" id="IPR023173">
    <property type="entry name" value="NADPH_Cyt_P450_Rdtase_alpha"/>
</dbReference>
<evidence type="ECO:0000256" key="7">
    <source>
        <dbReference type="ARBA" id="ARBA00022617"/>
    </source>
</evidence>
<evidence type="ECO:0000256" key="4">
    <source>
        <dbReference type="ARBA" id="ARBA00012229"/>
    </source>
</evidence>
<feature type="domain" description="FAD-binding FR-type" evidence="20">
    <location>
        <begin position="1029"/>
        <end position="1277"/>
    </location>
</feature>
<dbReference type="Proteomes" id="UP000218287">
    <property type="component" value="Chromosome"/>
</dbReference>
<evidence type="ECO:0000256" key="6">
    <source>
        <dbReference type="ARBA" id="ARBA00013903"/>
    </source>
</evidence>
<proteinExistence type="inferred from homology"/>
<dbReference type="InterPro" id="IPR001433">
    <property type="entry name" value="OxRdtase_FAD/NAD-bd"/>
</dbReference>
<dbReference type="Pfam" id="PF00175">
    <property type="entry name" value="NAD_binding_1"/>
    <property type="match status" value="1"/>
</dbReference>
<comment type="cofactor">
    <cofactor evidence="2">
        <name>FAD</name>
        <dbReference type="ChEBI" id="CHEBI:57692"/>
    </cofactor>
</comment>
<evidence type="ECO:0000256" key="13">
    <source>
        <dbReference type="ARBA" id="ARBA00023002"/>
    </source>
</evidence>
<dbReference type="FunFam" id="3.40.50.80:FF:000001">
    <property type="entry name" value="NADPH--cytochrome P450 reductase 1"/>
    <property type="match status" value="1"/>
</dbReference>
<keyword evidence="22" id="KW-1185">Reference proteome</keyword>
<evidence type="ECO:0000256" key="5">
    <source>
        <dbReference type="ARBA" id="ARBA00012604"/>
    </source>
</evidence>
<evidence type="ECO:0000256" key="9">
    <source>
        <dbReference type="ARBA" id="ARBA00022643"/>
    </source>
</evidence>
<dbReference type="PRINTS" id="PR00369">
    <property type="entry name" value="FLAVODOXIN"/>
</dbReference>
<evidence type="ECO:0000313" key="21">
    <source>
        <dbReference type="EMBL" id="BAY16426.1"/>
    </source>
</evidence>
<dbReference type="InterPro" id="IPR001094">
    <property type="entry name" value="Flavdoxin-like"/>
</dbReference>
<dbReference type="InterPro" id="IPR029039">
    <property type="entry name" value="Flavoprotein-like_sf"/>
</dbReference>
<sequence length="1481" mass="168721">MDYNQQLIHLTEISATDVPSGGDFKYKCRVQILSEQGQSILSKDLFSRMQPSWLLNLTNYKDCAITITLCYRQGDMTQPWQDAGTVTFAAQDFLHGHNSIELEFPITTWSLAPYLTLKTRITQTIGEAHSSTVNLLANQPSHTRVQLKPTPTTDKEVEIPAAIPLTANEEVIVKDVWNKMRAWKELQMEKFFKRLLLEEPELEHIFGEAIDSMTDYFYELFDYCIHQLQPHTQNIISEPLTGVPYEKGDDFDTVEDYGALFADIGMRPHHWVKARQVWMWMLPSIPYIEEYDRQDLAKGVNSALYKFFNTHIIVPMVEAVRCYEDALPPELLQEMTDTWQVFSQNKQEMGMVFYQTLFEKYPFVLPIFGRADIDYLSLHLFQSLDFLMRCLKSETTDELLLELRLLGQIHGNVGVPSCAYPAISDTMFVLFEKYVPNFTPELRRAWQTLFNRVTNVMKLPKLNEERLLKKAKQFLEVIATEQGWELEHQKLRWTEIQAEVQATGTYSHTYEELAYGAQLAWRNASKCIGRIQWNNMVVRDCRHVTDPDEMFKELVEHLRLGTNGGNIQVIMTAFRPKQPKERWGPRLWNPQLLRYAAYEQPDGSVMGDRANLDLTQAVIKLGWQPPSPRTPYDILPIVIEVPGMEPKLYEFPQDEILEIDIEHPTIAEFKSLGLRWYAIPAISNFRMDIGGITYACVPFNGWYMGTEIMRDFMEEGRYDKLEEIAKVLQLDTSSEQTLWRDRVALELNVAVLHSFQKAKVTMVDHQSASRQYLAHDLREKKAGRECPAEWGWVVPPAGGSACPVWHHQTRDFYLEPAYHHAADRWAVEDGIDLEKITTFASEDDNKQDRILILYASETGTAEGFARTVARQLNRYRPKVMELDEYNADLLASEKLLLIVTSTFGNGEMPGNGKKFLYWLKKQPPGSLMSLNYSVLGLGSTVYEHFCAAGIAVDKALARSGANCIVPLHKADEIKGQADTFKQWLRLISRVLGEDATAADATTAHAPQLQVKLLNAAEVLNLSCVVDSGDRGIAVPVVANQELLQEVIPGSRSTRFISFDIANTNLNYETGDHVAVYPCNSSALVQRICDRLNITQDTYFSAGYVTADGQETEDKPPIPVPTTVGHVLYEELDLALREPFNDLLAYLHSATPNFTEKQRLETWLEILRQGEDHPDSIALTKNITDNYMSVADLFDEFPTAKITLAALLELLPRQKPRLYSISSCPLLHPQEIQITVGVLQITTDAGKVRQGLCSNYLAGLEPGTKVRIDVRTSTFRPPSDPEAIMLMVGPGTGVSPLIGFLQYRQALWQQGQPLANAALFFGCRNQHDFLYQEQLQTWHNQGVLSELNVAFSRQGNTKTYVQDLMQQQPQEIWQKLSHPQCHYYVCGDAKMADDVYQVMLAIANTEGGLSHLEAVQFFDKMKQEKRFTSDVWGVTLNYKQAIKQVQKDNYSKAQRWLERVNQSADDHVQVPEVVTPSIAYNS</sequence>
<evidence type="ECO:0000256" key="14">
    <source>
        <dbReference type="ARBA" id="ARBA00023004"/>
    </source>
</evidence>
<dbReference type="Pfam" id="PF00667">
    <property type="entry name" value="FAD_binding_1"/>
    <property type="match status" value="1"/>
</dbReference>
<dbReference type="SUPFAM" id="SSF63380">
    <property type="entry name" value="Riboflavin synthase domain-like"/>
    <property type="match status" value="1"/>
</dbReference>
<dbReference type="Gene3D" id="3.90.1230.10">
    <property type="entry name" value="Nitric Oxide Synthase, Chain A, domain 3"/>
    <property type="match status" value="1"/>
</dbReference>
<dbReference type="PROSITE" id="PS50902">
    <property type="entry name" value="FLAVODOXIN_LIKE"/>
    <property type="match status" value="1"/>
</dbReference>
<dbReference type="GO" id="GO:0046872">
    <property type="term" value="F:metal ion binding"/>
    <property type="evidence" value="ECO:0007669"/>
    <property type="project" value="UniProtKB-KW"/>
</dbReference>
<evidence type="ECO:0000256" key="18">
    <source>
        <dbReference type="ARBA" id="ARBA00052219"/>
    </source>
</evidence>
<reference evidence="21 22" key="1">
    <citation type="submission" date="2017-06" db="EMBL/GenBank/DDBJ databases">
        <title>Genome sequencing of cyanobaciteial culture collection at National Institute for Environmental Studies (NIES).</title>
        <authorList>
            <person name="Hirose Y."/>
            <person name="Shimura Y."/>
            <person name="Fujisawa T."/>
            <person name="Nakamura Y."/>
            <person name="Kawachi M."/>
        </authorList>
    </citation>
    <scope>NUCLEOTIDE SEQUENCE [LARGE SCALE GENOMIC DNA]</scope>
    <source>
        <strain evidence="21 22">NIES-21</strain>
    </source>
</reference>
<dbReference type="InterPro" id="IPR000971">
    <property type="entry name" value="Globin"/>
</dbReference>
<dbReference type="Gene3D" id="1.20.990.10">
    <property type="entry name" value="NADPH-cytochrome p450 Reductase, Chain A, domain 3"/>
    <property type="match status" value="1"/>
</dbReference>
<feature type="domain" description="Flavodoxin-like" evidence="19">
    <location>
        <begin position="850"/>
        <end position="988"/>
    </location>
</feature>
<comment type="catalytic activity">
    <reaction evidence="16">
        <text>2 nitric oxide + NADH + 2 O2 = 2 nitrate + NAD(+) + H(+)</text>
        <dbReference type="Rhea" id="RHEA:19469"/>
        <dbReference type="ChEBI" id="CHEBI:15378"/>
        <dbReference type="ChEBI" id="CHEBI:15379"/>
        <dbReference type="ChEBI" id="CHEBI:16480"/>
        <dbReference type="ChEBI" id="CHEBI:17632"/>
        <dbReference type="ChEBI" id="CHEBI:57540"/>
        <dbReference type="ChEBI" id="CHEBI:57945"/>
        <dbReference type="EC" id="1.14.12.17"/>
    </reaction>
</comment>
<dbReference type="EC" id="1.14.12.17" evidence="4"/>
<keyword evidence="10" id="KW-0479">Metal-binding</keyword>
<evidence type="ECO:0000259" key="20">
    <source>
        <dbReference type="PROSITE" id="PS51384"/>
    </source>
</evidence>
<dbReference type="PANTHER" id="PTHR43410:SF1">
    <property type="entry name" value="NITRIC OXIDE SYNTHASE"/>
    <property type="match status" value="1"/>
</dbReference>
<dbReference type="Gene3D" id="3.90.340.10">
    <property type="entry name" value="Nitric Oxide Synthase, Chain A, domain 1"/>
    <property type="match status" value="1"/>
</dbReference>
<dbReference type="GO" id="GO:0020037">
    <property type="term" value="F:heme binding"/>
    <property type="evidence" value="ECO:0007669"/>
    <property type="project" value="InterPro"/>
</dbReference>
<dbReference type="GO" id="GO:0004517">
    <property type="term" value="F:nitric-oxide synthase activity"/>
    <property type="evidence" value="ECO:0007669"/>
    <property type="project" value="InterPro"/>
</dbReference>
<dbReference type="Pfam" id="PF00258">
    <property type="entry name" value="Flavodoxin_1"/>
    <property type="match status" value="1"/>
</dbReference>
<dbReference type="SUPFAM" id="SSF46458">
    <property type="entry name" value="Globin-like"/>
    <property type="match status" value="1"/>
</dbReference>
<comment type="catalytic activity">
    <reaction evidence="17">
        <text>2 nitric oxide + NADPH + 2 O2 = 2 nitrate + NADP(+) + H(+)</text>
        <dbReference type="Rhea" id="RHEA:19465"/>
        <dbReference type="ChEBI" id="CHEBI:15378"/>
        <dbReference type="ChEBI" id="CHEBI:15379"/>
        <dbReference type="ChEBI" id="CHEBI:16480"/>
        <dbReference type="ChEBI" id="CHEBI:17632"/>
        <dbReference type="ChEBI" id="CHEBI:57783"/>
        <dbReference type="ChEBI" id="CHEBI:58349"/>
        <dbReference type="EC" id="1.14.12.17"/>
    </reaction>
</comment>
<dbReference type="Pfam" id="PF02898">
    <property type="entry name" value="NO_synthase"/>
    <property type="match status" value="1"/>
</dbReference>
<evidence type="ECO:0000259" key="19">
    <source>
        <dbReference type="PROSITE" id="PS50902"/>
    </source>
</evidence>
<evidence type="ECO:0000256" key="17">
    <source>
        <dbReference type="ARBA" id="ARBA00049433"/>
    </source>
</evidence>
<dbReference type="PANTHER" id="PTHR43410">
    <property type="entry name" value="NITRIC OXIDE SYNTHASE OXYGENASE"/>
    <property type="match status" value="1"/>
</dbReference>
<keyword evidence="7" id="KW-0349">Heme</keyword>
<protein>
    <recommendedName>
        <fullName evidence="6">Ferredoxin--NADP reductase</fullName>
        <ecNumber evidence="4">1.14.12.17</ecNumber>
        <ecNumber evidence="5">1.8.1.2</ecNumber>
    </recommendedName>
</protein>
<dbReference type="InterPro" id="IPR008254">
    <property type="entry name" value="Flavodoxin/NO_synth"/>
</dbReference>
<keyword evidence="8" id="KW-0285">Flavoprotein</keyword>
<keyword evidence="11" id="KW-0274">FAD</keyword>
<evidence type="ECO:0000256" key="15">
    <source>
        <dbReference type="ARBA" id="ARBA00023027"/>
    </source>
</evidence>
<keyword evidence="15" id="KW-0520">NAD</keyword>
<dbReference type="Gene3D" id="1.10.490.10">
    <property type="entry name" value="Globins"/>
    <property type="match status" value="2"/>
</dbReference>
<dbReference type="GO" id="GO:0019825">
    <property type="term" value="F:oxygen binding"/>
    <property type="evidence" value="ECO:0007669"/>
    <property type="project" value="InterPro"/>
</dbReference>
<keyword evidence="12" id="KW-0521">NADP</keyword>
<dbReference type="PRINTS" id="PR00371">
    <property type="entry name" value="FPNCR"/>
</dbReference>
<keyword evidence="9" id="KW-0288">FMN</keyword>
<dbReference type="GO" id="GO:0008941">
    <property type="term" value="F:nitric oxide dioxygenase NAD(P)H activity"/>
    <property type="evidence" value="ECO:0007669"/>
    <property type="project" value="UniProtKB-EC"/>
</dbReference>
<comment type="catalytic activity">
    <reaction evidence="18">
        <text>hydrogen sulfide + 3 NADP(+) + 3 H2O = sulfite + 3 NADPH + 4 H(+)</text>
        <dbReference type="Rhea" id="RHEA:13801"/>
        <dbReference type="ChEBI" id="CHEBI:15377"/>
        <dbReference type="ChEBI" id="CHEBI:15378"/>
        <dbReference type="ChEBI" id="CHEBI:17359"/>
        <dbReference type="ChEBI" id="CHEBI:29919"/>
        <dbReference type="ChEBI" id="CHEBI:57783"/>
        <dbReference type="ChEBI" id="CHEBI:58349"/>
        <dbReference type="EC" id="1.8.1.2"/>
    </reaction>
</comment>
<dbReference type="Gene3D" id="3.90.440.10">
    <property type="entry name" value="Nitric Oxide Synthase,Heme Domain,Chain A domain 2"/>
    <property type="match status" value="1"/>
</dbReference>
<dbReference type="InterPro" id="IPR044944">
    <property type="entry name" value="NOS_dom_3"/>
</dbReference>
<comment type="cofactor">
    <cofactor evidence="1">
        <name>FMN</name>
        <dbReference type="ChEBI" id="CHEBI:58210"/>
    </cofactor>
</comment>
<dbReference type="Gene3D" id="3.40.50.360">
    <property type="match status" value="1"/>
</dbReference>
<dbReference type="InterPro" id="IPR036119">
    <property type="entry name" value="NOS_N_sf"/>
</dbReference>
<gene>
    <name evidence="21" type="ORF">NIES21_22540</name>
</gene>
<organism evidence="21 22">
    <name type="scientific">Anabaenopsis circularis NIES-21</name>
    <dbReference type="NCBI Taxonomy" id="1085406"/>
    <lineage>
        <taxon>Bacteria</taxon>
        <taxon>Bacillati</taxon>
        <taxon>Cyanobacteriota</taxon>
        <taxon>Cyanophyceae</taxon>
        <taxon>Nostocales</taxon>
        <taxon>Nodulariaceae</taxon>
        <taxon>Anabaenopsis</taxon>
    </lineage>
</organism>
<dbReference type="SUPFAM" id="SSF52218">
    <property type="entry name" value="Flavoproteins"/>
    <property type="match status" value="1"/>
</dbReference>
<dbReference type="InterPro" id="IPR004030">
    <property type="entry name" value="NOS_N"/>
</dbReference>
<dbReference type="EMBL" id="AP018174">
    <property type="protein sequence ID" value="BAY16426.1"/>
    <property type="molecule type" value="Genomic_DNA"/>
</dbReference>
<evidence type="ECO:0000256" key="12">
    <source>
        <dbReference type="ARBA" id="ARBA00022857"/>
    </source>
</evidence>
<dbReference type="OrthoDB" id="3398374at2"/>
<dbReference type="PROSITE" id="PS51384">
    <property type="entry name" value="FAD_FR"/>
    <property type="match status" value="1"/>
</dbReference>
<dbReference type="InterPro" id="IPR017938">
    <property type="entry name" value="Riboflavin_synthase-like_b-brl"/>
</dbReference>
<dbReference type="Gene3D" id="3.40.50.80">
    <property type="entry name" value="Nucleotide-binding domain of ferredoxin-NADP reductase (FNR) module"/>
    <property type="match status" value="1"/>
</dbReference>
<dbReference type="InterPro" id="IPR012292">
    <property type="entry name" value="Globin/Proto"/>
</dbReference>
<dbReference type="GO" id="GO:0006809">
    <property type="term" value="P:nitric oxide biosynthetic process"/>
    <property type="evidence" value="ECO:0007669"/>
    <property type="project" value="InterPro"/>
</dbReference>
<dbReference type="Pfam" id="PF00042">
    <property type="entry name" value="Globin"/>
    <property type="match status" value="1"/>
</dbReference>
<dbReference type="InterPro" id="IPR017927">
    <property type="entry name" value="FAD-bd_FR_type"/>
</dbReference>
<dbReference type="InterPro" id="IPR003097">
    <property type="entry name" value="CysJ-like_FAD-binding"/>
</dbReference>
<dbReference type="SUPFAM" id="SSF56512">
    <property type="entry name" value="Nitric oxide (NO) synthase oxygenase domain"/>
    <property type="match status" value="1"/>
</dbReference>
<comment type="similarity">
    <text evidence="3">In the C-terminal section; belongs to the flavoprotein pyridine nucleotide cytochrome reductase family.</text>
</comment>
<evidence type="ECO:0000256" key="2">
    <source>
        <dbReference type="ARBA" id="ARBA00001974"/>
    </source>
</evidence>
<accession>A0A1Z4GGH5</accession>